<dbReference type="Pfam" id="PF04909">
    <property type="entry name" value="Amidohydro_2"/>
    <property type="match status" value="1"/>
</dbReference>
<dbReference type="AlphaFoldDB" id="A0A0B5BAB1"/>
<dbReference type="Proteomes" id="UP000057609">
    <property type="component" value="Chromosome"/>
</dbReference>
<dbReference type="Gene3D" id="3.20.20.140">
    <property type="entry name" value="Metal-dependent hydrolases"/>
    <property type="match status" value="1"/>
</dbReference>
<evidence type="ECO:0000313" key="3">
    <source>
        <dbReference type="Proteomes" id="UP000057609"/>
    </source>
</evidence>
<dbReference type="InterPro" id="IPR032466">
    <property type="entry name" value="Metal_Hydrolase"/>
</dbReference>
<accession>A0A0B5BAB1</accession>
<evidence type="ECO:0000259" key="1">
    <source>
        <dbReference type="Pfam" id="PF04909"/>
    </source>
</evidence>
<name>A0A0B5BAB1_9BACT</name>
<keyword evidence="2" id="KW-0378">Hydrolase</keyword>
<dbReference type="HOGENOM" id="CLU_975772_0_0_7"/>
<dbReference type="SUPFAM" id="SSF51556">
    <property type="entry name" value="Metallo-dependent hydrolases"/>
    <property type="match status" value="1"/>
</dbReference>
<dbReference type="EMBL" id="CP009788">
    <property type="protein sequence ID" value="AJE03522.1"/>
    <property type="molecule type" value="Genomic_DNA"/>
</dbReference>
<dbReference type="STRING" id="345632.GPICK_09315"/>
<gene>
    <name evidence="2" type="ORF">GPICK_09315</name>
</gene>
<proteinExistence type="predicted"/>
<sequence>MVPEIIDVHLHCFVGQQHGEVVARDLALLRREGVARLTVAGMVTTDQDRDIIWNLVPDYVDNQGDPCFNEADDLLALAARSGEMLLPLVDTRYIRGDVATTLDGFVRQGFRGIKGIYLPDNENDLGVGNVPETLGISLEQYRRREWELFAYAEEHDLPLLYHMDARRYGDTMKALLDDFPRVRVNFPHLGIGRKAFCAFLDRYPNVFTDVANLLPHIRNNPASYRDFIMHYPDRVCFGSDAFLYQAGMVLDYISMVKELGLPEEIEAQVFCDNPVRFLGRALEGV</sequence>
<evidence type="ECO:0000313" key="2">
    <source>
        <dbReference type="EMBL" id="AJE03522.1"/>
    </source>
</evidence>
<dbReference type="InterPro" id="IPR006680">
    <property type="entry name" value="Amidohydro-rel"/>
</dbReference>
<dbReference type="RefSeq" id="WP_039742525.1">
    <property type="nucleotide sequence ID" value="NZ_CP009788.1"/>
</dbReference>
<feature type="domain" description="Amidohydrolase-related" evidence="1">
    <location>
        <begin position="53"/>
        <end position="280"/>
    </location>
</feature>
<organism evidence="2 3">
    <name type="scientific">Geobacter pickeringii</name>
    <dbReference type="NCBI Taxonomy" id="345632"/>
    <lineage>
        <taxon>Bacteria</taxon>
        <taxon>Pseudomonadati</taxon>
        <taxon>Thermodesulfobacteriota</taxon>
        <taxon>Desulfuromonadia</taxon>
        <taxon>Geobacterales</taxon>
        <taxon>Geobacteraceae</taxon>
        <taxon>Geobacter</taxon>
    </lineage>
</organism>
<dbReference type="GO" id="GO:0016787">
    <property type="term" value="F:hydrolase activity"/>
    <property type="evidence" value="ECO:0007669"/>
    <property type="project" value="UniProtKB-KW"/>
</dbReference>
<dbReference type="KEGG" id="gpi:GPICK_09315"/>
<dbReference type="OrthoDB" id="5392275at2"/>
<protein>
    <submittedName>
        <fullName evidence="2">Amidohydrolase</fullName>
    </submittedName>
</protein>
<reference evidence="2 3" key="1">
    <citation type="journal article" date="2015" name="Genome Announc.">
        <title>Complete Genome of Geobacter pickeringii G13T, a Metal-Reducing Isolate from Sedimentary Kaolin Deposits.</title>
        <authorList>
            <person name="Badalamenti J.P."/>
            <person name="Bond D.R."/>
        </authorList>
    </citation>
    <scope>NUCLEOTIDE SEQUENCE [LARGE SCALE GENOMIC DNA]</scope>
    <source>
        <strain evidence="2 3">G13</strain>
    </source>
</reference>
<keyword evidence="3" id="KW-1185">Reference proteome</keyword>